<reference evidence="5 6" key="1">
    <citation type="submission" date="2023-04" db="EMBL/GenBank/DDBJ databases">
        <title>Genome of Basidiobolus ranarum AG-B5.</title>
        <authorList>
            <person name="Stajich J.E."/>
            <person name="Carter-House D."/>
            <person name="Gryganskyi A."/>
        </authorList>
    </citation>
    <scope>NUCLEOTIDE SEQUENCE [LARGE SCALE GENOMIC DNA]</scope>
    <source>
        <strain evidence="5 6">AG-B5</strain>
    </source>
</reference>
<dbReference type="Gene3D" id="3.40.50.980">
    <property type="match status" value="2"/>
</dbReference>
<dbReference type="InterPro" id="IPR000873">
    <property type="entry name" value="AMP-dep_synth/lig_dom"/>
</dbReference>
<gene>
    <name evidence="5" type="ORF">K7432_013023</name>
</gene>
<dbReference type="PANTHER" id="PTHR45527">
    <property type="entry name" value="NONRIBOSOMAL PEPTIDE SYNTHETASE"/>
    <property type="match status" value="1"/>
</dbReference>
<dbReference type="Pfam" id="PF00501">
    <property type="entry name" value="AMP-binding"/>
    <property type="match status" value="1"/>
</dbReference>
<evidence type="ECO:0000256" key="2">
    <source>
        <dbReference type="ARBA" id="ARBA00022553"/>
    </source>
</evidence>
<evidence type="ECO:0000259" key="4">
    <source>
        <dbReference type="Pfam" id="PF00668"/>
    </source>
</evidence>
<feature type="domain" description="AMP-dependent synthetase/ligase" evidence="3">
    <location>
        <begin position="604"/>
        <end position="845"/>
    </location>
</feature>
<sequence length="883" mass="99882">MSIPPFNFEFNGLTSAAFLEQYLDLLKIWHVTFSIKNEIITARVERRNGTVYASSEYLPLDLSKTVYIESRENGHILAFQPLYNNFEISDCLVSVSWDLSRCFNNGSYSFSMVFSSMTVEDLEKSDYDLDLLLPISLILRLIYRCFKAACVPTDTRALFPSQNEIWIAQNIAPDSSIYNIAQFTEIHGSVDLILFQVALRQVITEAESVRLQFIKNSKGVQQFVGSPDQTMILIDLCLDVAPQVTAEAWMKTDYEKSVDILGEPLFCYVLFKVAPTRFLWYQRYHRIIMDGEGCLLIVQRLAQVYNALMKGIIIDDSPFESLSILFEKDHYYRDSAQFTRDHEYWLGQCKSSFEPVTLAVRPPLEMSHRLRQTSYFSIPLDSINSTDSKYLKSSIVASMAVYTYRWTGIQDVVLGLSMSSYKDQNHHLPGIANVLPIRLAIQPNMSLRSVTTQATQEIECGSQHQQYSGAELRRELGHERNQLLFGITINFIPFDKNLSFGECSMINHNLVNGPVEDLMITIYTSSDDNMLQIDFDANPELYTTDELIAHQSRFLKVLHSLITNSTQTTEEIDLLDALERQQLLVEWNATECIYPTHMCIHQLFEEQVERTPHATAIVYSDQILSYTELNTRANSLAYQLLELGVQPDARVAICVGRSPAMMVGLLAILKAGGAYVPLDPAYPSERLAHTIADSAPTIVLADATGRLALGEATLASLTVLDPNIRMKFSISNPQIHKLNSRHLAYVIYTSGSTGTPKGVMMEHRGVVNLVQSQIANFGIRQSSRVLQFASISFDVSVEEIFTTLSCGASLYLPPNAARHDRNDLWEYLERYSITHVSIAPVLLQDGDNLSKLKYEPPQLCHQCLRPNGNNCLRHHMALSPFFQ</sequence>
<accession>A0ABR2VRD5</accession>
<dbReference type="EMBL" id="JASJQH010008087">
    <property type="protein sequence ID" value="KAK9695337.1"/>
    <property type="molecule type" value="Genomic_DNA"/>
</dbReference>
<comment type="caution">
    <text evidence="5">The sequence shown here is derived from an EMBL/GenBank/DDBJ whole genome shotgun (WGS) entry which is preliminary data.</text>
</comment>
<proteinExistence type="predicted"/>
<dbReference type="InterPro" id="IPR023213">
    <property type="entry name" value="CAT-like_dom_sf"/>
</dbReference>
<dbReference type="Proteomes" id="UP001479436">
    <property type="component" value="Unassembled WGS sequence"/>
</dbReference>
<keyword evidence="6" id="KW-1185">Reference proteome</keyword>
<dbReference type="SUPFAM" id="SSF56801">
    <property type="entry name" value="Acetyl-CoA synthetase-like"/>
    <property type="match status" value="1"/>
</dbReference>
<dbReference type="InterPro" id="IPR020845">
    <property type="entry name" value="AMP-binding_CS"/>
</dbReference>
<organism evidence="5 6">
    <name type="scientific">Basidiobolus ranarum</name>
    <dbReference type="NCBI Taxonomy" id="34480"/>
    <lineage>
        <taxon>Eukaryota</taxon>
        <taxon>Fungi</taxon>
        <taxon>Fungi incertae sedis</taxon>
        <taxon>Zoopagomycota</taxon>
        <taxon>Entomophthoromycotina</taxon>
        <taxon>Basidiobolomycetes</taxon>
        <taxon>Basidiobolales</taxon>
        <taxon>Basidiobolaceae</taxon>
        <taxon>Basidiobolus</taxon>
    </lineage>
</organism>
<evidence type="ECO:0000256" key="1">
    <source>
        <dbReference type="ARBA" id="ARBA00022450"/>
    </source>
</evidence>
<feature type="domain" description="Condensation" evidence="4">
    <location>
        <begin position="156"/>
        <end position="584"/>
    </location>
</feature>
<keyword evidence="2" id="KW-0597">Phosphoprotein</keyword>
<name>A0ABR2VRD5_9FUNG</name>
<dbReference type="Gene3D" id="3.30.559.10">
    <property type="entry name" value="Chloramphenicol acetyltransferase-like domain"/>
    <property type="match status" value="1"/>
</dbReference>
<dbReference type="PANTHER" id="PTHR45527:SF1">
    <property type="entry name" value="FATTY ACID SYNTHASE"/>
    <property type="match status" value="1"/>
</dbReference>
<dbReference type="InterPro" id="IPR001242">
    <property type="entry name" value="Condensation_dom"/>
</dbReference>
<keyword evidence="1" id="KW-0596">Phosphopantetheine</keyword>
<dbReference type="SUPFAM" id="SSF52777">
    <property type="entry name" value="CoA-dependent acyltransferases"/>
    <property type="match status" value="2"/>
</dbReference>
<dbReference type="Pfam" id="PF00668">
    <property type="entry name" value="Condensation"/>
    <property type="match status" value="1"/>
</dbReference>
<evidence type="ECO:0000259" key="3">
    <source>
        <dbReference type="Pfam" id="PF00501"/>
    </source>
</evidence>
<dbReference type="Gene3D" id="3.30.559.30">
    <property type="entry name" value="Nonribosomal peptide synthetase, condensation domain"/>
    <property type="match status" value="1"/>
</dbReference>
<protein>
    <submittedName>
        <fullName evidence="5">Uncharacterized protein</fullName>
    </submittedName>
</protein>
<dbReference type="PROSITE" id="PS00455">
    <property type="entry name" value="AMP_BINDING"/>
    <property type="match status" value="1"/>
</dbReference>
<evidence type="ECO:0000313" key="5">
    <source>
        <dbReference type="EMBL" id="KAK9695337.1"/>
    </source>
</evidence>
<evidence type="ECO:0000313" key="6">
    <source>
        <dbReference type="Proteomes" id="UP001479436"/>
    </source>
</evidence>